<organism evidence="1 2">
    <name type="scientific">Fusarium albosuccineum</name>
    <dbReference type="NCBI Taxonomy" id="1237068"/>
    <lineage>
        <taxon>Eukaryota</taxon>
        <taxon>Fungi</taxon>
        <taxon>Dikarya</taxon>
        <taxon>Ascomycota</taxon>
        <taxon>Pezizomycotina</taxon>
        <taxon>Sordariomycetes</taxon>
        <taxon>Hypocreomycetidae</taxon>
        <taxon>Hypocreales</taxon>
        <taxon>Nectriaceae</taxon>
        <taxon>Fusarium</taxon>
        <taxon>Fusarium decemcellulare species complex</taxon>
    </lineage>
</organism>
<dbReference type="OrthoDB" id="5242705at2759"/>
<comment type="caution">
    <text evidence="1">The sequence shown here is derived from an EMBL/GenBank/DDBJ whole genome shotgun (WGS) entry which is preliminary data.</text>
</comment>
<evidence type="ECO:0000313" key="1">
    <source>
        <dbReference type="EMBL" id="KAF4458817.1"/>
    </source>
</evidence>
<keyword evidence="2" id="KW-1185">Reference proteome</keyword>
<dbReference type="Pfam" id="PF11374">
    <property type="entry name" value="DUF3176"/>
    <property type="match status" value="1"/>
</dbReference>
<dbReference type="PANTHER" id="PTHR35394:SF5">
    <property type="entry name" value="DUF3176 DOMAIN-CONTAINING PROTEIN"/>
    <property type="match status" value="1"/>
</dbReference>
<gene>
    <name evidence="1" type="ORF">FALBO_14437</name>
</gene>
<sequence>MLPISTSISQTKWSWFLQNRPLYDFQVIDQASRGAWGSLRLLWLVRWRHSIALGALVMIISAVTSPVTQLAINYPMREKEVPNGAYTRATRTIEAPQDALGLATRRAILLGIGADKDKFESPMPPLAAFCSTGNCTFDRYHTLGVCTKTANITSQLKVGQFDDLEATGMPVNDTFVSQLAYKPPEYKLWKASLQGGYDLVHHYPADPSKGILTPQGAYKMTKEIRHEALEVAYHLCVQTFETKVQAGIETTHMVESLAKPLEHDGTILGMNCSGSVLSLERTCDPGRDQWNKTLVLESPGEDSSTLKAGLGNFSTNYHAMEKVADQLKAIGVGYMTNYYYPPGFSDSRTLMAGYEFITALTQLGLFYHDHLLNHTTRNECVKNMFSNLAISLSSVWGWLSFLAFELAPAASVLVLTVVAQGRSPESDEADPGLLRDLKDSSLATLVALDNDSRMLTGNGLQSVNELKKTAKELRVRMKGNQLVPVDMAHGVSA</sequence>
<protein>
    <submittedName>
        <fullName evidence="1">DUF3176 domain</fullName>
    </submittedName>
</protein>
<reference evidence="1 2" key="1">
    <citation type="submission" date="2020-01" db="EMBL/GenBank/DDBJ databases">
        <title>Identification and distribution of gene clusters putatively required for synthesis of sphingolipid metabolism inhibitors in phylogenetically diverse species of the filamentous fungus Fusarium.</title>
        <authorList>
            <person name="Kim H.-S."/>
            <person name="Busman M."/>
            <person name="Brown D.W."/>
            <person name="Divon H."/>
            <person name="Uhlig S."/>
            <person name="Proctor R.H."/>
        </authorList>
    </citation>
    <scope>NUCLEOTIDE SEQUENCE [LARGE SCALE GENOMIC DNA]</scope>
    <source>
        <strain evidence="1 2">NRRL 20459</strain>
    </source>
</reference>
<dbReference type="Proteomes" id="UP000554235">
    <property type="component" value="Unassembled WGS sequence"/>
</dbReference>
<proteinExistence type="predicted"/>
<dbReference type="AlphaFoldDB" id="A0A8H4KZ90"/>
<dbReference type="PANTHER" id="PTHR35394">
    <property type="entry name" value="DUF3176 DOMAIN-CONTAINING PROTEIN"/>
    <property type="match status" value="1"/>
</dbReference>
<accession>A0A8H4KZ90</accession>
<dbReference type="InterPro" id="IPR021514">
    <property type="entry name" value="DUF3176"/>
</dbReference>
<dbReference type="EMBL" id="JAADYS010002341">
    <property type="protein sequence ID" value="KAF4458817.1"/>
    <property type="molecule type" value="Genomic_DNA"/>
</dbReference>
<name>A0A8H4KZ90_9HYPO</name>
<evidence type="ECO:0000313" key="2">
    <source>
        <dbReference type="Proteomes" id="UP000554235"/>
    </source>
</evidence>